<feature type="binding site" description="axial binding residue" evidence="7">
    <location>
        <position position="274"/>
    </location>
    <ligand>
        <name>heme</name>
        <dbReference type="ChEBI" id="CHEBI:30413"/>
    </ligand>
    <ligandPart>
        <name>Fe</name>
        <dbReference type="ChEBI" id="CHEBI:18248"/>
    </ligandPart>
</feature>
<dbReference type="PRINTS" id="PR00465">
    <property type="entry name" value="EP450IV"/>
</dbReference>
<evidence type="ECO:0000313" key="9">
    <source>
        <dbReference type="Proteomes" id="UP001302126"/>
    </source>
</evidence>
<dbReference type="GO" id="GO:0005506">
    <property type="term" value="F:iron ion binding"/>
    <property type="evidence" value="ECO:0007669"/>
    <property type="project" value="InterPro"/>
</dbReference>
<dbReference type="AlphaFoldDB" id="A0AAN6WI20"/>
<reference evidence="8" key="2">
    <citation type="submission" date="2023-05" db="EMBL/GenBank/DDBJ databases">
        <authorList>
            <consortium name="Lawrence Berkeley National Laboratory"/>
            <person name="Steindorff A."/>
            <person name="Hensen N."/>
            <person name="Bonometti L."/>
            <person name="Westerberg I."/>
            <person name="Brannstrom I.O."/>
            <person name="Guillou S."/>
            <person name="Cros-Aarteil S."/>
            <person name="Calhoun S."/>
            <person name="Haridas S."/>
            <person name="Kuo A."/>
            <person name="Mondo S."/>
            <person name="Pangilinan J."/>
            <person name="Riley R."/>
            <person name="Labutti K."/>
            <person name="Andreopoulos B."/>
            <person name="Lipzen A."/>
            <person name="Chen C."/>
            <person name="Yanf M."/>
            <person name="Daum C."/>
            <person name="Ng V."/>
            <person name="Clum A."/>
            <person name="Ohm R."/>
            <person name="Martin F."/>
            <person name="Silar P."/>
            <person name="Natvig D."/>
            <person name="Lalanne C."/>
            <person name="Gautier V."/>
            <person name="Ament-Velasquez S.L."/>
            <person name="Kruys A."/>
            <person name="Hutchinson M.I."/>
            <person name="Powell A.J."/>
            <person name="Barry K."/>
            <person name="Miller A.N."/>
            <person name="Grigoriev I.V."/>
            <person name="Debuchy R."/>
            <person name="Gladieux P."/>
            <person name="Thoren M.H."/>
            <person name="Johannesson H."/>
        </authorList>
    </citation>
    <scope>NUCLEOTIDE SEQUENCE</scope>
    <source>
        <strain evidence="8">PSN309</strain>
    </source>
</reference>
<keyword evidence="3 7" id="KW-0349">Heme</keyword>
<dbReference type="Pfam" id="PF00067">
    <property type="entry name" value="p450"/>
    <property type="match status" value="1"/>
</dbReference>
<name>A0AAN6WI20_9PEZI</name>
<dbReference type="SUPFAM" id="SSF48264">
    <property type="entry name" value="Cytochrome P450"/>
    <property type="match status" value="1"/>
</dbReference>
<evidence type="ECO:0000256" key="6">
    <source>
        <dbReference type="ARBA" id="ARBA00023033"/>
    </source>
</evidence>
<keyword evidence="9" id="KW-1185">Reference proteome</keyword>
<evidence type="ECO:0000256" key="1">
    <source>
        <dbReference type="ARBA" id="ARBA00001971"/>
    </source>
</evidence>
<proteinExistence type="inferred from homology"/>
<reference evidence="8" key="1">
    <citation type="journal article" date="2023" name="Mol. Phylogenet. Evol.">
        <title>Genome-scale phylogeny and comparative genomics of the fungal order Sordariales.</title>
        <authorList>
            <person name="Hensen N."/>
            <person name="Bonometti L."/>
            <person name="Westerberg I."/>
            <person name="Brannstrom I.O."/>
            <person name="Guillou S."/>
            <person name="Cros-Aarteil S."/>
            <person name="Calhoun S."/>
            <person name="Haridas S."/>
            <person name="Kuo A."/>
            <person name="Mondo S."/>
            <person name="Pangilinan J."/>
            <person name="Riley R."/>
            <person name="LaButti K."/>
            <person name="Andreopoulos B."/>
            <person name="Lipzen A."/>
            <person name="Chen C."/>
            <person name="Yan M."/>
            <person name="Daum C."/>
            <person name="Ng V."/>
            <person name="Clum A."/>
            <person name="Steindorff A."/>
            <person name="Ohm R.A."/>
            <person name="Martin F."/>
            <person name="Silar P."/>
            <person name="Natvig D.O."/>
            <person name="Lalanne C."/>
            <person name="Gautier V."/>
            <person name="Ament-Velasquez S.L."/>
            <person name="Kruys A."/>
            <person name="Hutchinson M.I."/>
            <person name="Powell A.J."/>
            <person name="Barry K."/>
            <person name="Miller A.N."/>
            <person name="Grigoriev I.V."/>
            <person name="Debuchy R."/>
            <person name="Gladieux P."/>
            <person name="Hiltunen Thoren M."/>
            <person name="Johannesson H."/>
        </authorList>
    </citation>
    <scope>NUCLEOTIDE SEQUENCE</scope>
    <source>
        <strain evidence="8">PSN309</strain>
    </source>
</reference>
<gene>
    <name evidence="8" type="ORF">QBC35DRAFT_526718</name>
</gene>
<sequence length="362" mass="40983">MQRDVRTLALNILASIGLRKSYPFKAYQDPLAASPKSSEAVDEANTYRDSLQKVLDNCIALMIFPYRYLTLSWVPKSFQEIGKASLTFKQHMQKMIGDETETVRQTKTGSGGLMTGFFHALEVNKREVEAKVPFSEKKGLSLDEVFGNLFATDQLPADKWDYKVIYPQLKRCRAVMLETLRLFPPIMAILKWTKDTPQVLQIGEQVLQIPKDVGTVPSLYAIQTHPDYWPEPLRWLPKQWIENPAASPESVGDEKLMVPNKPIYFPWSAGPMACPGQKLSEVEFAATIAYLLKPHRLFAKQEPGETEQATLERVKRVTFDVNQEMLLRMQNADRVRVICSNDAVTCIQDLVSPSKCGIGTKI</sequence>
<dbReference type="Proteomes" id="UP001302126">
    <property type="component" value="Unassembled WGS sequence"/>
</dbReference>
<dbReference type="InterPro" id="IPR036396">
    <property type="entry name" value="Cyt_P450_sf"/>
</dbReference>
<comment type="similarity">
    <text evidence="2">Belongs to the cytochrome P450 family.</text>
</comment>
<keyword evidence="4 7" id="KW-0479">Metal-binding</keyword>
<comment type="caution">
    <text evidence="8">The sequence shown here is derived from an EMBL/GenBank/DDBJ whole genome shotgun (WGS) entry which is preliminary data.</text>
</comment>
<dbReference type="PANTHER" id="PTHR24305:SF166">
    <property type="entry name" value="CYTOCHROME P450 12A4, MITOCHONDRIAL-RELATED"/>
    <property type="match status" value="1"/>
</dbReference>
<evidence type="ECO:0000256" key="7">
    <source>
        <dbReference type="PIRSR" id="PIRSR602403-1"/>
    </source>
</evidence>
<evidence type="ECO:0000313" key="8">
    <source>
        <dbReference type="EMBL" id="KAK4182280.1"/>
    </source>
</evidence>
<dbReference type="InterPro" id="IPR002403">
    <property type="entry name" value="Cyt_P450_E_grp-IV"/>
</dbReference>
<protein>
    <submittedName>
        <fullName evidence="8">Cytochrome P450</fullName>
    </submittedName>
</protein>
<dbReference type="InterPro" id="IPR050121">
    <property type="entry name" value="Cytochrome_P450_monoxygenase"/>
</dbReference>
<dbReference type="GO" id="GO:0020037">
    <property type="term" value="F:heme binding"/>
    <property type="evidence" value="ECO:0007669"/>
    <property type="project" value="InterPro"/>
</dbReference>
<dbReference type="GO" id="GO:0004497">
    <property type="term" value="F:monooxygenase activity"/>
    <property type="evidence" value="ECO:0007669"/>
    <property type="project" value="UniProtKB-KW"/>
</dbReference>
<organism evidence="8 9">
    <name type="scientific">Podospora australis</name>
    <dbReference type="NCBI Taxonomy" id="1536484"/>
    <lineage>
        <taxon>Eukaryota</taxon>
        <taxon>Fungi</taxon>
        <taxon>Dikarya</taxon>
        <taxon>Ascomycota</taxon>
        <taxon>Pezizomycotina</taxon>
        <taxon>Sordariomycetes</taxon>
        <taxon>Sordariomycetidae</taxon>
        <taxon>Sordariales</taxon>
        <taxon>Podosporaceae</taxon>
        <taxon>Podospora</taxon>
    </lineage>
</organism>
<dbReference type="Gene3D" id="1.10.630.10">
    <property type="entry name" value="Cytochrome P450"/>
    <property type="match status" value="1"/>
</dbReference>
<keyword evidence="5 7" id="KW-0408">Iron</keyword>
<evidence type="ECO:0000256" key="4">
    <source>
        <dbReference type="ARBA" id="ARBA00022723"/>
    </source>
</evidence>
<keyword evidence="6" id="KW-0560">Oxidoreductase</keyword>
<evidence type="ECO:0000256" key="2">
    <source>
        <dbReference type="ARBA" id="ARBA00010617"/>
    </source>
</evidence>
<dbReference type="EMBL" id="MU864692">
    <property type="protein sequence ID" value="KAK4182280.1"/>
    <property type="molecule type" value="Genomic_DNA"/>
</dbReference>
<dbReference type="InterPro" id="IPR001128">
    <property type="entry name" value="Cyt_P450"/>
</dbReference>
<accession>A0AAN6WI20</accession>
<dbReference type="GO" id="GO:0016705">
    <property type="term" value="F:oxidoreductase activity, acting on paired donors, with incorporation or reduction of molecular oxygen"/>
    <property type="evidence" value="ECO:0007669"/>
    <property type="project" value="InterPro"/>
</dbReference>
<evidence type="ECO:0000256" key="5">
    <source>
        <dbReference type="ARBA" id="ARBA00023004"/>
    </source>
</evidence>
<comment type="cofactor">
    <cofactor evidence="1 7">
        <name>heme</name>
        <dbReference type="ChEBI" id="CHEBI:30413"/>
    </cofactor>
</comment>
<evidence type="ECO:0000256" key="3">
    <source>
        <dbReference type="ARBA" id="ARBA00022617"/>
    </source>
</evidence>
<dbReference type="PANTHER" id="PTHR24305">
    <property type="entry name" value="CYTOCHROME P450"/>
    <property type="match status" value="1"/>
</dbReference>
<keyword evidence="6" id="KW-0503">Monooxygenase</keyword>